<evidence type="ECO:0000256" key="7">
    <source>
        <dbReference type="ARBA" id="ARBA00023128"/>
    </source>
</evidence>
<evidence type="ECO:0000256" key="6">
    <source>
        <dbReference type="ARBA" id="ARBA00022982"/>
    </source>
</evidence>
<evidence type="ECO:0000256" key="3">
    <source>
        <dbReference type="ARBA" id="ARBA00022660"/>
    </source>
</evidence>
<comment type="subcellular location">
    <subcellularLocation>
        <location evidence="1">Mitochondrion inner membrane</location>
        <topology evidence="1">Peripheral membrane protein</topology>
        <orientation evidence="1">Matrix side</orientation>
    </subcellularLocation>
</comment>
<comment type="similarity">
    <text evidence="9">Belongs to the peptidase M16 family. UQCRC2/QCR2 subfamily.</text>
</comment>
<keyword evidence="8" id="KW-0472">Membrane</keyword>
<dbReference type="Gene3D" id="3.30.830.10">
    <property type="entry name" value="Metalloenzyme, LuxS/M16 peptidase-like"/>
    <property type="match status" value="2"/>
</dbReference>
<evidence type="ECO:0000313" key="15">
    <source>
        <dbReference type="EMBL" id="KAH3659197.1"/>
    </source>
</evidence>
<dbReference type="PANTHER" id="PTHR11851">
    <property type="entry name" value="METALLOPROTEASE"/>
    <property type="match status" value="1"/>
</dbReference>
<dbReference type="EMBL" id="JAEUBD010001540">
    <property type="protein sequence ID" value="KAH3659197.1"/>
    <property type="molecule type" value="Genomic_DNA"/>
</dbReference>
<keyword evidence="3" id="KW-0679">Respiratory chain</keyword>
<keyword evidence="5" id="KW-0809">Transit peptide</keyword>
<reference evidence="15" key="2">
    <citation type="submission" date="2021-01" db="EMBL/GenBank/DDBJ databases">
        <authorList>
            <person name="Schikora-Tamarit M.A."/>
        </authorList>
    </citation>
    <scope>NUCLEOTIDE SEQUENCE</scope>
    <source>
        <strain evidence="15">NCAIM Y.01608</strain>
    </source>
</reference>
<organism evidence="15 16">
    <name type="scientific">Ogataea polymorpha</name>
    <dbReference type="NCBI Taxonomy" id="460523"/>
    <lineage>
        <taxon>Eukaryota</taxon>
        <taxon>Fungi</taxon>
        <taxon>Dikarya</taxon>
        <taxon>Ascomycota</taxon>
        <taxon>Saccharomycotina</taxon>
        <taxon>Pichiomycetes</taxon>
        <taxon>Pichiales</taxon>
        <taxon>Pichiaceae</taxon>
        <taxon>Ogataea</taxon>
    </lineage>
</organism>
<dbReference type="AlphaFoldDB" id="A0A1B7SJQ6"/>
<evidence type="ECO:0000256" key="2">
    <source>
        <dbReference type="ARBA" id="ARBA00022448"/>
    </source>
</evidence>
<comment type="caution">
    <text evidence="15">The sequence shown here is derived from an EMBL/GenBank/DDBJ whole genome shotgun (WGS) entry which is preliminary data.</text>
</comment>
<evidence type="ECO:0000256" key="8">
    <source>
        <dbReference type="ARBA" id="ARBA00023136"/>
    </source>
</evidence>
<evidence type="ECO:0000256" key="5">
    <source>
        <dbReference type="ARBA" id="ARBA00022946"/>
    </source>
</evidence>
<evidence type="ECO:0000256" key="11">
    <source>
        <dbReference type="ARBA" id="ARBA00041372"/>
    </source>
</evidence>
<keyword evidence="7" id="KW-0496">Mitochondrion</keyword>
<name>A0A1B7SJQ6_9ASCO</name>
<dbReference type="Proteomes" id="UP000788993">
    <property type="component" value="Unassembled WGS sequence"/>
</dbReference>
<dbReference type="InterPro" id="IPR011765">
    <property type="entry name" value="Pept_M16_N"/>
</dbReference>
<gene>
    <name evidence="15" type="ORF">OGATHE_006080</name>
</gene>
<keyword evidence="16" id="KW-1185">Reference proteome</keyword>
<evidence type="ECO:0000313" key="16">
    <source>
        <dbReference type="Proteomes" id="UP000788993"/>
    </source>
</evidence>
<evidence type="ECO:0000256" key="9">
    <source>
        <dbReference type="ARBA" id="ARBA00038146"/>
    </source>
</evidence>
<evidence type="ECO:0000256" key="13">
    <source>
        <dbReference type="ARBA" id="ARBA00042707"/>
    </source>
</evidence>
<keyword evidence="2" id="KW-0813">Transport</keyword>
<dbReference type="GO" id="GO:0046872">
    <property type="term" value="F:metal ion binding"/>
    <property type="evidence" value="ECO:0007669"/>
    <property type="project" value="InterPro"/>
</dbReference>
<dbReference type="FunFam" id="3.30.830.10:FF:000021">
    <property type="entry name" value="Cytochrome b-c1 complex subunit 2"/>
    <property type="match status" value="1"/>
</dbReference>
<keyword evidence="6" id="KW-0249">Electron transport</keyword>
<dbReference type="GO" id="GO:0030061">
    <property type="term" value="C:mitochondrial crista"/>
    <property type="evidence" value="ECO:0007669"/>
    <property type="project" value="EnsemblFungi"/>
</dbReference>
<evidence type="ECO:0000259" key="14">
    <source>
        <dbReference type="Pfam" id="PF00675"/>
    </source>
</evidence>
<dbReference type="InterPro" id="IPR050361">
    <property type="entry name" value="MPP/UQCRC_Complex"/>
</dbReference>
<accession>A0A1B7SJQ6</accession>
<dbReference type="GO" id="GO:0045275">
    <property type="term" value="C:respiratory chain complex III"/>
    <property type="evidence" value="ECO:0007669"/>
    <property type="project" value="EnsemblFungi"/>
</dbReference>
<proteinExistence type="inferred from homology"/>
<dbReference type="OrthoDB" id="6369905at2759"/>
<evidence type="ECO:0000256" key="4">
    <source>
        <dbReference type="ARBA" id="ARBA00022792"/>
    </source>
</evidence>
<dbReference type="InterPro" id="IPR011249">
    <property type="entry name" value="Metalloenz_LuxS/M16"/>
</dbReference>
<dbReference type="PANTHER" id="PTHR11851:SF209">
    <property type="entry name" value="CYTOCHROME B-C1 COMPLEX SUBUNIT 2, MITOCHONDRIAL"/>
    <property type="match status" value="1"/>
</dbReference>
<dbReference type="GO" id="GO:0006122">
    <property type="term" value="P:mitochondrial electron transport, ubiquinol to cytochrome c"/>
    <property type="evidence" value="ECO:0007669"/>
    <property type="project" value="EnsemblFungi"/>
</dbReference>
<evidence type="ECO:0000256" key="12">
    <source>
        <dbReference type="ARBA" id="ARBA00041778"/>
    </source>
</evidence>
<sequence>MFARTSIRSFSTTVPKAVKVTTVEAPGSGVSSLKVIVKNAGSRASAPGLAHLLASSSFLNTEARSGLRLKRESELLGGEYKATVTRDSLVLEAKFLKEALPYYVNAIGDVLTGTLFRPHELTEIALPYSKTEAAVANSSPDFKALEALHAITFRTGLGKPLFYDGSKSYTSEDVAQYAKSVFLDGNVEVVGSNVVEADLKKFISESPLSKLPAGETSPAPQKSVAGQDARIRQAGPTAAVIGVAASDVATYSLLAAYAKSSLPASSSAAVDAKVVPYDGAALFYISITSPSGAETGALVSQAAKLLKEAKGLSKYKALATYNQAAQGSSVDISAAKDSVSVPKFNLAVVGDVDAVPYADEL</sequence>
<protein>
    <recommendedName>
        <fullName evidence="10">Cytochrome b-c1 complex subunit 2, mitochondrial</fullName>
    </recommendedName>
    <alternativeName>
        <fullName evidence="12">Complex III subunit 2</fullName>
    </alternativeName>
    <alternativeName>
        <fullName evidence="11">Core protein II</fullName>
    </alternativeName>
    <alternativeName>
        <fullName evidence="13">Ubiquinol-cytochrome-c reductase complex core protein 2</fullName>
    </alternativeName>
</protein>
<dbReference type="Pfam" id="PF00675">
    <property type="entry name" value="Peptidase_M16"/>
    <property type="match status" value="1"/>
</dbReference>
<keyword evidence="4" id="KW-0999">Mitochondrion inner membrane</keyword>
<evidence type="ECO:0000256" key="10">
    <source>
        <dbReference type="ARBA" id="ARBA00040751"/>
    </source>
</evidence>
<reference evidence="15" key="1">
    <citation type="journal article" date="2021" name="Open Biol.">
        <title>Shared evolutionary footprints suggest mitochondrial oxidative damage underlies multiple complex I losses in fungi.</title>
        <authorList>
            <person name="Schikora-Tamarit M.A."/>
            <person name="Marcet-Houben M."/>
            <person name="Nosek J."/>
            <person name="Gabaldon T."/>
        </authorList>
    </citation>
    <scope>NUCLEOTIDE SEQUENCE</scope>
    <source>
        <strain evidence="15">NCAIM Y.01608</strain>
    </source>
</reference>
<feature type="domain" description="Peptidase M16 N-terminal" evidence="14">
    <location>
        <begin position="20"/>
        <end position="164"/>
    </location>
</feature>
<dbReference type="RefSeq" id="XP_018211631.1">
    <property type="nucleotide sequence ID" value="XM_018354315.1"/>
</dbReference>
<evidence type="ECO:0000256" key="1">
    <source>
        <dbReference type="ARBA" id="ARBA00004443"/>
    </source>
</evidence>
<dbReference type="GO" id="GO:0008121">
    <property type="term" value="F:quinol-cytochrome-c reductase activity"/>
    <property type="evidence" value="ECO:0007669"/>
    <property type="project" value="EnsemblFungi"/>
</dbReference>
<dbReference type="SUPFAM" id="SSF63411">
    <property type="entry name" value="LuxS/MPP-like metallohydrolase"/>
    <property type="match status" value="2"/>
</dbReference>